<evidence type="ECO:0000256" key="1">
    <source>
        <dbReference type="SAM" id="Phobius"/>
    </source>
</evidence>
<evidence type="ECO:0000313" key="3">
    <source>
        <dbReference type="EMBL" id="KAG1779941.1"/>
    </source>
</evidence>
<evidence type="ECO:0000313" key="4">
    <source>
        <dbReference type="Proteomes" id="UP000714275"/>
    </source>
</evidence>
<keyword evidence="1" id="KW-1133">Transmembrane helix</keyword>
<accession>A0A9P7D640</accession>
<feature type="domain" description="DUF6533" evidence="2">
    <location>
        <begin position="22"/>
        <end position="61"/>
    </location>
</feature>
<name>A0A9P7D640_9AGAM</name>
<keyword evidence="4" id="KW-1185">Reference proteome</keyword>
<reference evidence="3" key="1">
    <citation type="journal article" date="2020" name="New Phytol.">
        <title>Comparative genomics reveals dynamic genome evolution in host specialist ectomycorrhizal fungi.</title>
        <authorList>
            <person name="Lofgren L.A."/>
            <person name="Nguyen N.H."/>
            <person name="Vilgalys R."/>
            <person name="Ruytinx J."/>
            <person name="Liao H.L."/>
            <person name="Branco S."/>
            <person name="Kuo A."/>
            <person name="LaButti K."/>
            <person name="Lipzen A."/>
            <person name="Andreopoulos W."/>
            <person name="Pangilinan J."/>
            <person name="Riley R."/>
            <person name="Hundley H."/>
            <person name="Na H."/>
            <person name="Barry K."/>
            <person name="Grigoriev I.V."/>
            <person name="Stajich J.E."/>
            <person name="Kennedy P.G."/>
        </authorList>
    </citation>
    <scope>NUCLEOTIDE SEQUENCE</scope>
    <source>
        <strain evidence="3">DOB743</strain>
    </source>
</reference>
<proteinExistence type="predicted"/>
<keyword evidence="1" id="KW-0812">Transmembrane</keyword>
<gene>
    <name evidence="3" type="ORF">EV702DRAFT_1083349</name>
</gene>
<dbReference type="AlphaFoldDB" id="A0A9P7D640"/>
<evidence type="ECO:0000259" key="2">
    <source>
        <dbReference type="Pfam" id="PF20151"/>
    </source>
</evidence>
<dbReference type="Proteomes" id="UP000714275">
    <property type="component" value="Unassembled WGS sequence"/>
</dbReference>
<dbReference type="InterPro" id="IPR045340">
    <property type="entry name" value="DUF6533"/>
</dbReference>
<organism evidence="3 4">
    <name type="scientific">Suillus placidus</name>
    <dbReference type="NCBI Taxonomy" id="48579"/>
    <lineage>
        <taxon>Eukaryota</taxon>
        <taxon>Fungi</taxon>
        <taxon>Dikarya</taxon>
        <taxon>Basidiomycota</taxon>
        <taxon>Agaricomycotina</taxon>
        <taxon>Agaricomycetes</taxon>
        <taxon>Agaricomycetidae</taxon>
        <taxon>Boletales</taxon>
        <taxon>Suillineae</taxon>
        <taxon>Suillaceae</taxon>
        <taxon>Suillus</taxon>
    </lineage>
</organism>
<feature type="transmembrane region" description="Helical" evidence="1">
    <location>
        <begin position="51"/>
        <end position="69"/>
    </location>
</feature>
<sequence>MTIVSNDPSLWPLINLNIFFSYWAVAAGAVVVYDWVLTLGQERQRWSLMTVLYLVIRYIGLPYYVVYILEIMPFVSLTDAGCKSKHLILVRG</sequence>
<protein>
    <recommendedName>
        <fullName evidence="2">DUF6533 domain-containing protein</fullName>
    </recommendedName>
</protein>
<dbReference type="OrthoDB" id="3038503at2759"/>
<comment type="caution">
    <text evidence="3">The sequence shown here is derived from an EMBL/GenBank/DDBJ whole genome shotgun (WGS) entry which is preliminary data.</text>
</comment>
<feature type="transmembrane region" description="Helical" evidence="1">
    <location>
        <begin position="20"/>
        <end position="39"/>
    </location>
</feature>
<keyword evidence="1" id="KW-0472">Membrane</keyword>
<dbReference type="EMBL" id="JABBWD010000010">
    <property type="protein sequence ID" value="KAG1779941.1"/>
    <property type="molecule type" value="Genomic_DNA"/>
</dbReference>
<dbReference type="Pfam" id="PF20151">
    <property type="entry name" value="DUF6533"/>
    <property type="match status" value="1"/>
</dbReference>